<feature type="region of interest" description="Disordered" evidence="2">
    <location>
        <begin position="242"/>
        <end position="261"/>
    </location>
</feature>
<feature type="compositionally biased region" description="Low complexity" evidence="2">
    <location>
        <begin position="462"/>
        <end position="476"/>
    </location>
</feature>
<feature type="compositionally biased region" description="Basic and acidic residues" evidence="2">
    <location>
        <begin position="808"/>
        <end position="822"/>
    </location>
</feature>
<accession>A0A2S4UWK2</accession>
<feature type="compositionally biased region" description="Polar residues" evidence="2">
    <location>
        <begin position="1203"/>
        <end position="1228"/>
    </location>
</feature>
<feature type="region of interest" description="Disordered" evidence="2">
    <location>
        <begin position="1433"/>
        <end position="1508"/>
    </location>
</feature>
<feature type="compositionally biased region" description="Basic and acidic residues" evidence="2">
    <location>
        <begin position="1662"/>
        <end position="1671"/>
    </location>
</feature>
<reference evidence="3" key="1">
    <citation type="submission" date="2017-12" db="EMBL/GenBank/DDBJ databases">
        <title>Gene loss provides genomic basis for host adaptation in cereal stripe rust fungi.</title>
        <authorList>
            <person name="Xia C."/>
        </authorList>
    </citation>
    <scope>NUCLEOTIDE SEQUENCE [LARGE SCALE GENOMIC DNA]</scope>
    <source>
        <strain evidence="3">93-210</strain>
    </source>
</reference>
<keyword evidence="1" id="KW-0175">Coiled coil</keyword>
<feature type="compositionally biased region" description="Basic residues" evidence="2">
    <location>
        <begin position="823"/>
        <end position="832"/>
    </location>
</feature>
<dbReference type="VEuPathDB" id="FungiDB:PSTT_12325"/>
<gene>
    <name evidence="3" type="ORF">PSTT_12325</name>
</gene>
<feature type="region of interest" description="Disordered" evidence="2">
    <location>
        <begin position="190"/>
        <end position="216"/>
    </location>
</feature>
<feature type="region of interest" description="Disordered" evidence="2">
    <location>
        <begin position="1630"/>
        <end position="1671"/>
    </location>
</feature>
<organism evidence="3 4">
    <name type="scientific">Puccinia striiformis</name>
    <dbReference type="NCBI Taxonomy" id="27350"/>
    <lineage>
        <taxon>Eukaryota</taxon>
        <taxon>Fungi</taxon>
        <taxon>Dikarya</taxon>
        <taxon>Basidiomycota</taxon>
        <taxon>Pucciniomycotina</taxon>
        <taxon>Pucciniomycetes</taxon>
        <taxon>Pucciniales</taxon>
        <taxon>Pucciniaceae</taxon>
        <taxon>Puccinia</taxon>
    </lineage>
</organism>
<evidence type="ECO:0000256" key="1">
    <source>
        <dbReference type="SAM" id="Coils"/>
    </source>
</evidence>
<dbReference type="VEuPathDB" id="FungiDB:PSHT_08143"/>
<feature type="region of interest" description="Disordered" evidence="2">
    <location>
        <begin position="808"/>
        <end position="837"/>
    </location>
</feature>
<dbReference type="Proteomes" id="UP000239156">
    <property type="component" value="Unassembled WGS sequence"/>
</dbReference>
<feature type="region of interest" description="Disordered" evidence="2">
    <location>
        <begin position="1540"/>
        <end position="1566"/>
    </location>
</feature>
<feature type="region of interest" description="Disordered" evidence="2">
    <location>
        <begin position="429"/>
        <end position="486"/>
    </location>
</feature>
<protein>
    <submittedName>
        <fullName evidence="3">Uncharacterized protein</fullName>
    </submittedName>
</protein>
<feature type="region of interest" description="Disordered" evidence="2">
    <location>
        <begin position="1"/>
        <end position="29"/>
    </location>
</feature>
<sequence length="1671" mass="186331">MLPTQLDRPAEHYQREQQPHPTREQRPAQHSLIISKPSRTAVPFNRLQLAAALIEYNDHQSSDAQISAIDWDIQELSSKPLATIKQAPYSAIFIPFRQSLPSKPPDFFSDIQLPASPKTPEGKSLSGFGLVSEIGASRLPRTIPGHTRRISEPVIIEDAAQATADRPGIDDDTEVLSEWGLDKVLAGNPETEKSLDQAQEPELAPNAEPKTGRDQEKNLEERLQVKSDMFDFQFSEVRLQNEEEDGQKTGKSFTPDFFDNQITSDQLNPVIDDEAMLRQRFGCDPEGRKLLRPQSVLELEETRQRYRQTKTSTTKQLAALRGRAPHPQQGVFEINPNDPSRQTKIKPALRTKSLSPTRAVGRASMSALRPTISKINSIDQQHSGPDGIQTIEGLATNSLPARGRRKSVLDEPSNRRFSINPLQNVLVKRLHQRRKSTDPSLPDTEPSRAKKSSANSATDDLSGPISPNQINSNSISELKSKRRTSADIAERYQKSIAMLEGRKSEDMTYDVPNQLSASLSGSMGGREVDEGTNNPNSQQGSEFSLGVPREFTSRFDPKVASVLSQATPTGMSLQDDTEAFENRSVRDDDVAAAAADDDESVGVKEMEMNDENERNIYDEHGRIRFPGSLKPLVLIMPIPLTPAQPELDEIQQRDLEIIAANEAAQAEKIKLQEIQRLKQVRPAGKLYGRSLIDELNSRKGNQKSKQIAFGANPSAKMFNQHLAPEDTSRPGSVYSMTEAVPQVRVTLPHSSSSPMHLANQALQNTQSKFSQALINSSNARKSMFGMDMVMMAELEKLKKIKALEEQELREDQDKLDAKEAKKQAKKKGKKKGVPVEEEVNVRNQDKQLQIKDQINHRISRFDNWDNLLERESQPPPNPNATPEARAPIPLPVLLSPLDQSVNSVGNMNDWFKDKATESSIGHTQVIPGSMDLDDNEEEEELVGFGNADTLARKLELQVEGMKYKPLPNLFESHDMVRPNSVQSQAALLSLGPRGSHTPNLSMTSPRVTASVLMEEGEEHLLNIYNDNNNLESILQSQEEQEDDNLPLSYRSRKSTNLKVEEEEDNRPLSHIGTKRMMMSQSSAHLTTSAVRSSPSSNDDSDEELPLGIRATILISQKHPPIDLTNDGSSSEEGPIGSVGSDDSDMVPLGLRASTFLSMPTIHPMDMNSSNDDDVPLAYRASMMPRGSQSGQFQSSPQLRDPRSPSTLNPSFSFPNLNPAHNNPYQTKLANDDDDDDDDDVPLARTTSFLSPIDLNYKDGSLGLDEMRTEAGKQKKKENESSNFKFPASPVKEEQEVLPIQKRFPTTIREPIPSLIIDEKIARQDTLAALEGRSTTNLESNLVNNDDDVPLGVTRLAHSTTNNPNSLHRERTLIKRKKESERKLKEAQAKAELETLISTSTSNSLNPLLAPSSGDLVVDNDDGGTMEILLVEEERQEKQQDQSPIHDQQEEEKETQDNEKKKDSEDSESEDDIPLGRQSMMNIGPPAQTKEKNNEEDSGSEPDDDVPLGVTRHQSMINIDPQELMMIKLVEQQNLAFGFPTQQQQQQHNNNNNNNNKTTTTTTTTTHRQSIAALPAPITSTTSTPTAGVVNLPAPRIIPPLHQHPLFLRQQYQFQQPYQLPQLVQQQSQQSQQQQQQQQHQHQQSQQSQPIGTVDEDSVQDSDISRWRQDIH</sequence>
<feature type="region of interest" description="Disordered" evidence="2">
    <location>
        <begin position="1184"/>
        <end position="1244"/>
    </location>
</feature>
<keyword evidence="4" id="KW-1185">Reference proteome</keyword>
<feature type="compositionally biased region" description="Basic and acidic residues" evidence="2">
    <location>
        <begin position="8"/>
        <end position="27"/>
    </location>
</feature>
<feature type="compositionally biased region" description="Acidic residues" evidence="2">
    <location>
        <begin position="1495"/>
        <end position="1505"/>
    </location>
</feature>
<evidence type="ECO:0000256" key="2">
    <source>
        <dbReference type="SAM" id="MobiDB-lite"/>
    </source>
</evidence>
<feature type="compositionally biased region" description="Basic and acidic residues" evidence="2">
    <location>
        <begin position="1454"/>
        <end position="1463"/>
    </location>
</feature>
<feature type="coiled-coil region" evidence="1">
    <location>
        <begin position="1369"/>
        <end position="1396"/>
    </location>
</feature>
<feature type="region of interest" description="Disordered" evidence="2">
    <location>
        <begin position="1401"/>
        <end position="1420"/>
    </location>
</feature>
<feature type="region of interest" description="Disordered" evidence="2">
    <location>
        <begin position="514"/>
        <end position="543"/>
    </location>
</feature>
<feature type="compositionally biased region" description="Basic and acidic residues" evidence="2">
    <location>
        <begin position="1268"/>
        <end position="1279"/>
    </location>
</feature>
<feature type="region of interest" description="Disordered" evidence="2">
    <location>
        <begin position="1037"/>
        <end position="1103"/>
    </location>
</feature>
<feature type="region of interest" description="Disordered" evidence="2">
    <location>
        <begin position="1115"/>
        <end position="1146"/>
    </location>
</feature>
<evidence type="ECO:0000313" key="4">
    <source>
        <dbReference type="Proteomes" id="UP000239156"/>
    </source>
</evidence>
<feature type="compositionally biased region" description="Low complexity" evidence="2">
    <location>
        <begin position="1401"/>
        <end position="1412"/>
    </location>
</feature>
<feature type="region of interest" description="Disordered" evidence="2">
    <location>
        <begin position="305"/>
        <end position="330"/>
    </location>
</feature>
<feature type="region of interest" description="Disordered" evidence="2">
    <location>
        <begin position="1268"/>
        <end position="1289"/>
    </location>
</feature>
<feature type="region of interest" description="Disordered" evidence="2">
    <location>
        <begin position="376"/>
        <end position="415"/>
    </location>
</feature>
<feature type="compositionally biased region" description="Low complexity" evidence="2">
    <location>
        <begin position="1630"/>
        <end position="1648"/>
    </location>
</feature>
<feature type="compositionally biased region" description="Acidic residues" evidence="2">
    <location>
        <begin position="1231"/>
        <end position="1240"/>
    </location>
</feature>
<dbReference type="EMBL" id="PKSL01000155">
    <property type="protein sequence ID" value="POW01667.1"/>
    <property type="molecule type" value="Genomic_DNA"/>
</dbReference>
<evidence type="ECO:0000313" key="3">
    <source>
        <dbReference type="EMBL" id="POW01667.1"/>
    </source>
</evidence>
<feature type="compositionally biased region" description="Polar residues" evidence="2">
    <location>
        <begin position="1078"/>
        <end position="1091"/>
    </location>
</feature>
<feature type="compositionally biased region" description="Polar residues" evidence="2">
    <location>
        <begin position="531"/>
        <end position="542"/>
    </location>
</feature>
<name>A0A2S4UWK2_9BASI</name>
<feature type="compositionally biased region" description="Low complexity" evidence="2">
    <location>
        <begin position="1186"/>
        <end position="1197"/>
    </location>
</feature>
<proteinExistence type="predicted"/>
<comment type="caution">
    <text evidence="3">The sequence shown here is derived from an EMBL/GenBank/DDBJ whole genome shotgun (WGS) entry which is preliminary data.</text>
</comment>